<evidence type="ECO:0000256" key="2">
    <source>
        <dbReference type="SAM" id="Phobius"/>
    </source>
</evidence>
<comment type="subcellular location">
    <subcellularLocation>
        <location evidence="1">Cell inner membrane</location>
        <topology evidence="1">Multi-pass membrane protein</topology>
    </subcellularLocation>
</comment>
<dbReference type="Proteomes" id="UP000194977">
    <property type="component" value="Unassembled WGS sequence"/>
</dbReference>
<name>A0A242NFD2_9GAMM</name>
<dbReference type="AlphaFoldDB" id="A0A242NFD2"/>
<keyword evidence="1" id="KW-1003">Cell membrane</keyword>
<keyword evidence="2" id="KW-0812">Transmembrane</keyword>
<evidence type="ECO:0000313" key="5">
    <source>
        <dbReference type="Proteomes" id="UP000194800"/>
    </source>
</evidence>
<evidence type="ECO:0000313" key="6">
    <source>
        <dbReference type="Proteomes" id="UP000194977"/>
    </source>
</evidence>
<feature type="transmembrane region" description="Helical" evidence="2">
    <location>
        <begin position="98"/>
        <end position="117"/>
    </location>
</feature>
<dbReference type="RefSeq" id="WP_086301342.1">
    <property type="nucleotide sequence ID" value="NZ_JBHZLC010000043.1"/>
</dbReference>
<dbReference type="EMBL" id="NART01000051">
    <property type="protein sequence ID" value="OTQ09171.1"/>
    <property type="molecule type" value="Genomic_DNA"/>
</dbReference>
<keyword evidence="1 2" id="KW-0472">Membrane</keyword>
<reference evidence="5 6" key="1">
    <citation type="submission" date="2017-03" db="EMBL/GenBank/DDBJ databases">
        <title>Comparative genomics of honeybee gut symbionts reveal geographically distinct and subgroup specific antibiotic resistance.</title>
        <authorList>
            <person name="Ludvigsen J."/>
            <person name="Porcellato D."/>
            <person name="Labee-Lund T.M."/>
            <person name="Amdam G.V."/>
            <person name="Rudi K."/>
        </authorList>
    </citation>
    <scope>NUCLEOTIDE SEQUENCE [LARGE SCALE GENOMIC DNA]</scope>
    <source>
        <strain evidence="3 6">A-7-12</strain>
        <strain evidence="4 5">A-9-12</strain>
    </source>
</reference>
<evidence type="ECO:0000313" key="3">
    <source>
        <dbReference type="EMBL" id="OTP98586.1"/>
    </source>
</evidence>
<protein>
    <recommendedName>
        <fullName evidence="1">Inner membrane protein</fullName>
    </recommendedName>
</protein>
<feature type="transmembrane region" description="Helical" evidence="2">
    <location>
        <begin position="74"/>
        <end position="92"/>
    </location>
</feature>
<dbReference type="PIRSF" id="PIRSF016789">
    <property type="entry name" value="DUF454"/>
    <property type="match status" value="1"/>
</dbReference>
<sequence>MLKKIIFILVGSLSFILGTVGIFLPVLPTVPFYLLTAYLWLNSSDRLYSYFTKSKYYQTYIQKMFIEKKASKSSLIKMLLMVFIVLLIPFIIFNSLHVRIILVTVFLAHLIFGYIYFNKNK</sequence>
<comment type="caution">
    <text evidence="3">The sequence shown here is derived from an EMBL/GenBank/DDBJ whole genome shotgun (WGS) entry which is preliminary data.</text>
</comment>
<organism evidence="3 6">
    <name type="scientific">Gilliamella apicola</name>
    <dbReference type="NCBI Taxonomy" id="1196095"/>
    <lineage>
        <taxon>Bacteria</taxon>
        <taxon>Pseudomonadati</taxon>
        <taxon>Pseudomonadota</taxon>
        <taxon>Gammaproteobacteria</taxon>
        <taxon>Orbales</taxon>
        <taxon>Orbaceae</taxon>
        <taxon>Gilliamella</taxon>
    </lineage>
</organism>
<evidence type="ECO:0000313" key="4">
    <source>
        <dbReference type="EMBL" id="OTQ09171.1"/>
    </source>
</evidence>
<dbReference type="InterPro" id="IPR007401">
    <property type="entry name" value="DUF454"/>
</dbReference>
<dbReference type="Pfam" id="PF04304">
    <property type="entry name" value="DUF454"/>
    <property type="match status" value="1"/>
</dbReference>
<dbReference type="PANTHER" id="PTHR35813:SF1">
    <property type="entry name" value="INNER MEMBRANE PROTEIN YBAN"/>
    <property type="match status" value="1"/>
</dbReference>
<keyword evidence="2" id="KW-1133">Transmembrane helix</keyword>
<feature type="transmembrane region" description="Helical" evidence="2">
    <location>
        <begin position="5"/>
        <end position="24"/>
    </location>
</feature>
<dbReference type="EMBL" id="NARP01000028">
    <property type="protein sequence ID" value="OTP98586.1"/>
    <property type="molecule type" value="Genomic_DNA"/>
</dbReference>
<keyword evidence="5" id="KW-1185">Reference proteome</keyword>
<accession>A0A242NFD2</accession>
<feature type="transmembrane region" description="Helical" evidence="2">
    <location>
        <begin position="30"/>
        <end position="48"/>
    </location>
</feature>
<evidence type="ECO:0000256" key="1">
    <source>
        <dbReference type="PIRNR" id="PIRNR016789"/>
    </source>
</evidence>
<keyword evidence="1" id="KW-0997">Cell inner membrane</keyword>
<proteinExistence type="predicted"/>
<dbReference type="OrthoDB" id="9816293at2"/>
<dbReference type="Proteomes" id="UP000194800">
    <property type="component" value="Unassembled WGS sequence"/>
</dbReference>
<dbReference type="GO" id="GO:0005886">
    <property type="term" value="C:plasma membrane"/>
    <property type="evidence" value="ECO:0007669"/>
    <property type="project" value="UniProtKB-SubCell"/>
</dbReference>
<dbReference type="PANTHER" id="PTHR35813">
    <property type="entry name" value="INNER MEMBRANE PROTEIN YBAN"/>
    <property type="match status" value="1"/>
</dbReference>
<gene>
    <name evidence="4" type="ORF">B6C91_10070</name>
    <name evidence="3" type="ORF">B6D08_10510</name>
</gene>